<organism evidence="2 3">
    <name type="scientific">Blautia obeum ATCC 29174</name>
    <dbReference type="NCBI Taxonomy" id="411459"/>
    <lineage>
        <taxon>Bacteria</taxon>
        <taxon>Bacillati</taxon>
        <taxon>Bacillota</taxon>
        <taxon>Clostridia</taxon>
        <taxon>Lachnospirales</taxon>
        <taxon>Lachnospiraceae</taxon>
        <taxon>Blautia</taxon>
    </lineage>
</organism>
<proteinExistence type="predicted"/>
<dbReference type="SUPFAM" id="SSF47413">
    <property type="entry name" value="lambda repressor-like DNA-binding domains"/>
    <property type="match status" value="1"/>
</dbReference>
<dbReference type="GO" id="GO:0003677">
    <property type="term" value="F:DNA binding"/>
    <property type="evidence" value="ECO:0007669"/>
    <property type="project" value="UniProtKB-KW"/>
</dbReference>
<dbReference type="Pfam" id="PF01381">
    <property type="entry name" value="HTH_3"/>
    <property type="match status" value="1"/>
</dbReference>
<dbReference type="GeneID" id="79803210"/>
<dbReference type="Proteomes" id="UP000006002">
    <property type="component" value="Unassembled WGS sequence"/>
</dbReference>
<feature type="domain" description="HTH cro/C1-type" evidence="1">
    <location>
        <begin position="18"/>
        <end position="59"/>
    </location>
</feature>
<dbReference type="AlphaFoldDB" id="A5ZPP3"/>
<dbReference type="PROSITE" id="PS50943">
    <property type="entry name" value="HTH_CROC1"/>
    <property type="match status" value="1"/>
</dbReference>
<name>A5ZPP3_9FIRM</name>
<dbReference type="CDD" id="cd00093">
    <property type="entry name" value="HTH_XRE"/>
    <property type="match status" value="1"/>
</dbReference>
<evidence type="ECO:0000313" key="2">
    <source>
        <dbReference type="EMBL" id="EDM88839.1"/>
    </source>
</evidence>
<dbReference type="InterPro" id="IPR010982">
    <property type="entry name" value="Lambda_DNA-bd_dom_sf"/>
</dbReference>
<gene>
    <name evidence="2" type="ORF">RUMOBE_00960</name>
</gene>
<protein>
    <submittedName>
        <fullName evidence="2">DNA-binding helix-turn-helix protein</fullName>
    </submittedName>
</protein>
<evidence type="ECO:0000313" key="3">
    <source>
        <dbReference type="Proteomes" id="UP000006002"/>
    </source>
</evidence>
<dbReference type="eggNOG" id="ENOG502ZW68">
    <property type="taxonomic scope" value="Bacteria"/>
</dbReference>
<reference evidence="2 3" key="2">
    <citation type="submission" date="2007-04" db="EMBL/GenBank/DDBJ databases">
        <title>Draft genome sequence of Ruminococcus obeum (ATCC 29174).</title>
        <authorList>
            <person name="Sudarsanam P."/>
            <person name="Ley R."/>
            <person name="Guruge J."/>
            <person name="Turnbaugh P.J."/>
            <person name="Mahowald M."/>
            <person name="Liep D."/>
            <person name="Gordon J."/>
        </authorList>
    </citation>
    <scope>NUCLEOTIDE SEQUENCE [LARGE SCALE GENOMIC DNA]</scope>
    <source>
        <strain evidence="2 3">ATCC 29174</strain>
    </source>
</reference>
<accession>A5ZPP3</accession>
<comment type="caution">
    <text evidence="2">The sequence shown here is derived from an EMBL/GenBank/DDBJ whole genome shotgun (WGS) entry which is preliminary data.</text>
</comment>
<dbReference type="SMART" id="SM00530">
    <property type="entry name" value="HTH_XRE"/>
    <property type="match status" value="1"/>
</dbReference>
<dbReference type="EMBL" id="AAVO02000002">
    <property type="protein sequence ID" value="EDM88839.1"/>
    <property type="molecule type" value="Genomic_DNA"/>
</dbReference>
<dbReference type="RefSeq" id="WP_005427169.1">
    <property type="nucleotide sequence ID" value="NZ_CP102265.1"/>
</dbReference>
<sequence>MYEKYSLLLEKVNKTSYQISKETGISQTAFSNWKSGRSEPSLESLKRLAKYFNVPIEYFLSDQKEAS</sequence>
<dbReference type="Gene3D" id="1.10.260.40">
    <property type="entry name" value="lambda repressor-like DNA-binding domains"/>
    <property type="match status" value="1"/>
</dbReference>
<dbReference type="HOGENOM" id="CLU_066192_62_7_9"/>
<reference evidence="2 3" key="1">
    <citation type="submission" date="2007-03" db="EMBL/GenBank/DDBJ databases">
        <authorList>
            <person name="Fulton L."/>
            <person name="Clifton S."/>
            <person name="Fulton B."/>
            <person name="Xu J."/>
            <person name="Minx P."/>
            <person name="Pepin K.H."/>
            <person name="Johnson M."/>
            <person name="Thiruvilangam P."/>
            <person name="Bhonagiri V."/>
            <person name="Nash W.E."/>
            <person name="Mardis E.R."/>
            <person name="Wilson R.K."/>
        </authorList>
    </citation>
    <scope>NUCLEOTIDE SEQUENCE [LARGE SCALE GENOMIC DNA]</scope>
    <source>
        <strain evidence="2 3">ATCC 29174</strain>
    </source>
</reference>
<keyword evidence="2" id="KW-0238">DNA-binding</keyword>
<dbReference type="InterPro" id="IPR001387">
    <property type="entry name" value="Cro/C1-type_HTH"/>
</dbReference>
<evidence type="ECO:0000259" key="1">
    <source>
        <dbReference type="PROSITE" id="PS50943"/>
    </source>
</evidence>